<evidence type="ECO:0000256" key="6">
    <source>
        <dbReference type="ARBA" id="ARBA00022840"/>
    </source>
</evidence>
<sequence length="224" mass="24446">MMPKAVVLLSGGLDSTVTLAAAIDEGNEPTALSFRYGQRHTKELGSAEAVCKHYEIEHLIIDIDLSSFRSALTDESLEVPSDREGKPDENIPITYVPSRNIIFLSIAAGVCESIGAEAIYIGANAVDYSGYPDCRYDFFEAFRKMLTVGTKAGVEGNPIDIRTPILELSKADIVRKGKELNAPLHLTWSCYNGGGKACGHCDSCRLRLKGFREAGYTDEIEYEG</sequence>
<keyword evidence="5 11" id="KW-0862">Zinc</keyword>
<evidence type="ECO:0000256" key="7">
    <source>
        <dbReference type="ARBA" id="ARBA00037768"/>
    </source>
</evidence>
<evidence type="ECO:0000256" key="1">
    <source>
        <dbReference type="ARBA" id="ARBA00005061"/>
    </source>
</evidence>
<evidence type="ECO:0000256" key="9">
    <source>
        <dbReference type="ARBA" id="ARBA00039149"/>
    </source>
</evidence>
<comment type="function">
    <text evidence="7 11">Catalyzes the ATP-dependent conversion of 7-carboxy-7-deazaguanine (CDG) to 7-cyano-7-deazaguanine (preQ(0)).</text>
</comment>
<feature type="binding site" evidence="11">
    <location>
        <begin position="9"/>
        <end position="19"/>
    </location>
    <ligand>
        <name>ATP</name>
        <dbReference type="ChEBI" id="CHEBI:30616"/>
    </ligand>
</feature>
<accession>A0A0A7LAK8</accession>
<evidence type="ECO:0000256" key="4">
    <source>
        <dbReference type="ARBA" id="ARBA00022741"/>
    </source>
</evidence>
<dbReference type="InterPro" id="IPR018317">
    <property type="entry name" value="QueC"/>
</dbReference>
<dbReference type="UniPathway" id="UPA00391"/>
<dbReference type="KEGG" id="mear:Mpt1_c01780"/>
<dbReference type="EMBL" id="CP010070">
    <property type="protein sequence ID" value="AIZ56079.1"/>
    <property type="molecule type" value="Genomic_DNA"/>
</dbReference>
<dbReference type="STRING" id="1577791.Mpt1_c01780"/>
<dbReference type="PIRSF" id="PIRSF006293">
    <property type="entry name" value="ExsB"/>
    <property type="match status" value="1"/>
</dbReference>
<protein>
    <recommendedName>
        <fullName evidence="9 11">7-cyano-7-deazaguanine synthase</fullName>
        <ecNumber evidence="9 11">6.3.4.20</ecNumber>
    </recommendedName>
    <alternativeName>
        <fullName evidence="11">7-cyano-7-carbaguanine synthase</fullName>
    </alternativeName>
    <alternativeName>
        <fullName evidence="11">Archaeosine biosynthesis protein QueC</fullName>
    </alternativeName>
    <alternativeName>
        <fullName evidence="11">PreQ(0) synthase</fullName>
    </alternativeName>
</protein>
<keyword evidence="4 11" id="KW-0547">Nucleotide-binding</keyword>
<reference evidence="12 13" key="1">
    <citation type="journal article" date="2014" name="Appl. Environ. Microbiol.">
        <title>Comparative Genome Analysis of 'Candidatus Methanoplasma termitum' Indicates a New Mode of Energy Metabolism in the Seventh Order of Methanogens.</title>
        <authorList>
            <person name="Lang K."/>
            <person name="Schuldes J."/>
            <person name="Klingl A."/>
            <person name="Poehlein A."/>
            <person name="Daniel R."/>
            <person name="Brune A."/>
        </authorList>
    </citation>
    <scope>NUCLEOTIDE SEQUENCE [LARGE SCALE GENOMIC DNA]</scope>
    <source>
        <strain evidence="13">Mpt1</strain>
    </source>
</reference>
<dbReference type="HAMAP" id="MF_01633">
    <property type="entry name" value="QueC"/>
    <property type="match status" value="1"/>
</dbReference>
<keyword evidence="3 11" id="KW-0479">Metal-binding</keyword>
<keyword evidence="2 11" id="KW-0436">Ligase</keyword>
<evidence type="ECO:0000256" key="10">
    <source>
        <dbReference type="ARBA" id="ARBA00047890"/>
    </source>
</evidence>
<keyword evidence="6 11" id="KW-0067">ATP-binding</keyword>
<dbReference type="InterPro" id="IPR014729">
    <property type="entry name" value="Rossmann-like_a/b/a_fold"/>
</dbReference>
<dbReference type="GO" id="GO:0016879">
    <property type="term" value="F:ligase activity, forming carbon-nitrogen bonds"/>
    <property type="evidence" value="ECO:0007669"/>
    <property type="project" value="UniProtKB-UniRule"/>
</dbReference>
<dbReference type="GO" id="GO:0005524">
    <property type="term" value="F:ATP binding"/>
    <property type="evidence" value="ECO:0007669"/>
    <property type="project" value="UniProtKB-UniRule"/>
</dbReference>
<organism evidence="12 13">
    <name type="scientific">Candidatus Methanoplasma termitum</name>
    <dbReference type="NCBI Taxonomy" id="1577791"/>
    <lineage>
        <taxon>Archaea</taxon>
        <taxon>Methanobacteriati</taxon>
        <taxon>Thermoplasmatota</taxon>
        <taxon>Thermoplasmata</taxon>
        <taxon>Methanomassiliicoccales</taxon>
        <taxon>Methanomassiliicoccaceae</taxon>
        <taxon>Candidatus Methanoplasma</taxon>
    </lineage>
</organism>
<dbReference type="GO" id="GO:0008270">
    <property type="term" value="F:zinc ion binding"/>
    <property type="evidence" value="ECO:0007669"/>
    <property type="project" value="UniProtKB-UniRule"/>
</dbReference>
<comment type="pathway">
    <text evidence="1 11">Purine metabolism; 7-cyano-7-deazaguanine biosynthesis.</text>
</comment>
<dbReference type="PANTHER" id="PTHR42914:SF1">
    <property type="entry name" value="7-CYANO-7-DEAZAGUANINE SYNTHASE"/>
    <property type="match status" value="1"/>
</dbReference>
<dbReference type="Proteomes" id="UP000030787">
    <property type="component" value="Chromosome"/>
</dbReference>
<dbReference type="NCBIfam" id="TIGR00364">
    <property type="entry name" value="7-cyano-7-deazaguanine synthase QueC"/>
    <property type="match status" value="1"/>
</dbReference>
<feature type="binding site" evidence="11">
    <location>
        <position position="198"/>
    </location>
    <ligand>
        <name>Zn(2+)</name>
        <dbReference type="ChEBI" id="CHEBI:29105"/>
    </ligand>
</feature>
<dbReference type="OrthoDB" id="6532at2157"/>
<dbReference type="PANTHER" id="PTHR42914">
    <property type="entry name" value="7-CYANO-7-DEAZAGUANINE SYNTHASE"/>
    <property type="match status" value="1"/>
</dbReference>
<feature type="binding site" evidence="11">
    <location>
        <position position="190"/>
    </location>
    <ligand>
        <name>Zn(2+)</name>
        <dbReference type="ChEBI" id="CHEBI:29105"/>
    </ligand>
</feature>
<evidence type="ECO:0000313" key="12">
    <source>
        <dbReference type="EMBL" id="AIZ56079.1"/>
    </source>
</evidence>
<dbReference type="HOGENOM" id="CLU_081854_1_0_2"/>
<evidence type="ECO:0000256" key="3">
    <source>
        <dbReference type="ARBA" id="ARBA00022723"/>
    </source>
</evidence>
<evidence type="ECO:0000256" key="5">
    <source>
        <dbReference type="ARBA" id="ARBA00022833"/>
    </source>
</evidence>
<evidence type="ECO:0000256" key="8">
    <source>
        <dbReference type="ARBA" id="ARBA00037993"/>
    </source>
</evidence>
<dbReference type="EC" id="6.3.4.20" evidence="9 11"/>
<dbReference type="Pfam" id="PF06508">
    <property type="entry name" value="QueC"/>
    <property type="match status" value="1"/>
</dbReference>
<dbReference type="AlphaFoldDB" id="A0A0A7LAK8"/>
<dbReference type="Gene3D" id="3.40.50.620">
    <property type="entry name" value="HUPs"/>
    <property type="match status" value="1"/>
</dbReference>
<evidence type="ECO:0000256" key="2">
    <source>
        <dbReference type="ARBA" id="ARBA00022598"/>
    </source>
</evidence>
<dbReference type="CDD" id="cd01995">
    <property type="entry name" value="QueC-like"/>
    <property type="match status" value="1"/>
</dbReference>
<evidence type="ECO:0000256" key="11">
    <source>
        <dbReference type="HAMAP-Rule" id="MF_01633"/>
    </source>
</evidence>
<feature type="binding site" evidence="11">
    <location>
        <position position="201"/>
    </location>
    <ligand>
        <name>Zn(2+)</name>
        <dbReference type="ChEBI" id="CHEBI:29105"/>
    </ligand>
</feature>
<comment type="cofactor">
    <cofactor evidence="11">
        <name>Zn(2+)</name>
        <dbReference type="ChEBI" id="CHEBI:29105"/>
    </cofactor>
    <text evidence="11">Binds 1 zinc ion per subunit.</text>
</comment>
<gene>
    <name evidence="11 12" type="primary">queC</name>
    <name evidence="12" type="ORF">Mpt1_c01780</name>
</gene>
<dbReference type="SUPFAM" id="SSF52402">
    <property type="entry name" value="Adenine nucleotide alpha hydrolases-like"/>
    <property type="match status" value="1"/>
</dbReference>
<proteinExistence type="inferred from homology"/>
<keyword evidence="13" id="KW-1185">Reference proteome</keyword>
<feature type="binding site" evidence="11">
    <location>
        <position position="204"/>
    </location>
    <ligand>
        <name>Zn(2+)</name>
        <dbReference type="ChEBI" id="CHEBI:29105"/>
    </ligand>
</feature>
<name>A0A0A7LAK8_9ARCH</name>
<evidence type="ECO:0000313" key="13">
    <source>
        <dbReference type="Proteomes" id="UP000030787"/>
    </source>
</evidence>
<comment type="catalytic activity">
    <reaction evidence="10 11">
        <text>7-carboxy-7-carbaguanine + NH4(+) + 2 ATP = 7-cyano-7-carbaguanine + 2 AMP + 2 diphosphate + 2 H(+)</text>
        <dbReference type="Rhea" id="RHEA:27982"/>
        <dbReference type="ChEBI" id="CHEBI:15378"/>
        <dbReference type="ChEBI" id="CHEBI:28938"/>
        <dbReference type="ChEBI" id="CHEBI:30616"/>
        <dbReference type="ChEBI" id="CHEBI:33019"/>
        <dbReference type="ChEBI" id="CHEBI:45075"/>
        <dbReference type="ChEBI" id="CHEBI:61036"/>
        <dbReference type="ChEBI" id="CHEBI:456215"/>
        <dbReference type="EC" id="6.3.4.20"/>
    </reaction>
</comment>
<comment type="similarity">
    <text evidence="8 11">Belongs to the QueC family.</text>
</comment>